<reference evidence="4 5" key="1">
    <citation type="submission" date="2019-03" db="EMBL/GenBank/DDBJ databases">
        <title>Genomic Encyclopedia of Type Strains, Phase IV (KMG-IV): sequencing the most valuable type-strain genomes for metagenomic binning, comparative biology and taxonomic classification.</title>
        <authorList>
            <person name="Goeker M."/>
        </authorList>
    </citation>
    <scope>NUCLEOTIDE SEQUENCE [LARGE SCALE GENOMIC DNA]</scope>
    <source>
        <strain evidence="4 5">DSM 24830</strain>
    </source>
</reference>
<evidence type="ECO:0000313" key="5">
    <source>
        <dbReference type="Proteomes" id="UP000294887"/>
    </source>
</evidence>
<feature type="signal peptide" evidence="2">
    <location>
        <begin position="1"/>
        <end position="25"/>
    </location>
</feature>
<accession>A0A4V2P999</accession>
<feature type="chain" id="PRO_5020962474" evidence="2">
    <location>
        <begin position="26"/>
        <end position="195"/>
    </location>
</feature>
<evidence type="ECO:0000313" key="4">
    <source>
        <dbReference type="EMBL" id="TCJ88765.1"/>
    </source>
</evidence>
<sequence>MKMKTKIIYSLSTVVLAGMVFNAQATDFNYNFIEGSYENYDLDGTDADAGKLSGSYELTPNINIIGDYAAGNIDSSNNSADDSELDFQNSAIGFEYHAPIAPKTDITTNIKYINQDIDTLDDDDGYGVGVGVRHKVTDKVELDANLDYYDIDNSDDTRLKVGARYYFNKSISAGIGYSASQEDTDTISGNIRWGF</sequence>
<feature type="domain" description="Outer membrane protein beta-barrel" evidence="3">
    <location>
        <begin position="15"/>
        <end position="167"/>
    </location>
</feature>
<comment type="caution">
    <text evidence="4">The sequence shown here is derived from an EMBL/GenBank/DDBJ whole genome shotgun (WGS) entry which is preliminary data.</text>
</comment>
<organism evidence="4 5">
    <name type="scientific">Cocleimonas flava</name>
    <dbReference type="NCBI Taxonomy" id="634765"/>
    <lineage>
        <taxon>Bacteria</taxon>
        <taxon>Pseudomonadati</taxon>
        <taxon>Pseudomonadota</taxon>
        <taxon>Gammaproteobacteria</taxon>
        <taxon>Thiotrichales</taxon>
        <taxon>Thiotrichaceae</taxon>
        <taxon>Cocleimonas</taxon>
    </lineage>
</organism>
<dbReference type="InterPro" id="IPR027385">
    <property type="entry name" value="Beta-barrel_OMP"/>
</dbReference>
<dbReference type="InterPro" id="IPR023614">
    <property type="entry name" value="Porin_dom_sf"/>
</dbReference>
<dbReference type="Proteomes" id="UP000294887">
    <property type="component" value="Unassembled WGS sequence"/>
</dbReference>
<keyword evidence="5" id="KW-1185">Reference proteome</keyword>
<proteinExistence type="predicted"/>
<evidence type="ECO:0000256" key="1">
    <source>
        <dbReference type="ARBA" id="ARBA00022729"/>
    </source>
</evidence>
<dbReference type="Pfam" id="PF13505">
    <property type="entry name" value="OMP_b-brl"/>
    <property type="match status" value="1"/>
</dbReference>
<dbReference type="OrthoDB" id="7059177at2"/>
<protein>
    <submittedName>
        <fullName evidence="4">Opacity protein-like surface antigen</fullName>
    </submittedName>
</protein>
<dbReference type="Gene3D" id="2.40.160.10">
    <property type="entry name" value="Porin"/>
    <property type="match status" value="1"/>
</dbReference>
<dbReference type="InterPro" id="IPR011250">
    <property type="entry name" value="OMP/PagP_B-barrel"/>
</dbReference>
<dbReference type="EMBL" id="SMFQ01000002">
    <property type="protein sequence ID" value="TCJ88765.1"/>
    <property type="molecule type" value="Genomic_DNA"/>
</dbReference>
<evidence type="ECO:0000259" key="3">
    <source>
        <dbReference type="Pfam" id="PF13505"/>
    </source>
</evidence>
<name>A0A4V2P999_9GAMM</name>
<dbReference type="RefSeq" id="WP_131904439.1">
    <property type="nucleotide sequence ID" value="NZ_SMFQ01000002.1"/>
</dbReference>
<keyword evidence="1 2" id="KW-0732">Signal</keyword>
<evidence type="ECO:0000256" key="2">
    <source>
        <dbReference type="SAM" id="SignalP"/>
    </source>
</evidence>
<gene>
    <name evidence="4" type="ORF">EV695_0624</name>
</gene>
<dbReference type="SUPFAM" id="SSF56925">
    <property type="entry name" value="OMPA-like"/>
    <property type="match status" value="1"/>
</dbReference>
<dbReference type="AlphaFoldDB" id="A0A4V2P999"/>